<evidence type="ECO:0000259" key="1">
    <source>
        <dbReference type="Pfam" id="PF24968"/>
    </source>
</evidence>
<dbReference type="AlphaFoldDB" id="A0A9P4QD56"/>
<evidence type="ECO:0000313" key="3">
    <source>
        <dbReference type="Proteomes" id="UP000799441"/>
    </source>
</evidence>
<evidence type="ECO:0000313" key="2">
    <source>
        <dbReference type="EMBL" id="KAF2722711.1"/>
    </source>
</evidence>
<sequence length="178" mass="20431">MAPTATYAVDRVPDNERSQRVVLVRVTIHSLGAIVPGGQLSQNHWTIELLLSDGCIRLDMSLYEFKSATDFRGLLRVIKLAYQLSQHHVMYFDFEVVGAKSVGHFMNNIITNARHRYNMTSNGVGCRHWICTVIRDWQQADLIMRKTSQGHDIEDYISYNWSHGQAPVPLEIKYGTFY</sequence>
<comment type="caution">
    <text evidence="2">The sequence shown here is derived from an EMBL/GenBank/DDBJ whole genome shotgun (WGS) entry which is preliminary data.</text>
</comment>
<dbReference type="Proteomes" id="UP000799441">
    <property type="component" value="Unassembled WGS sequence"/>
</dbReference>
<dbReference type="OrthoDB" id="3739692at2759"/>
<dbReference type="EMBL" id="MU003780">
    <property type="protein sequence ID" value="KAF2722711.1"/>
    <property type="molecule type" value="Genomic_DNA"/>
</dbReference>
<reference evidence="2" key="1">
    <citation type="journal article" date="2020" name="Stud. Mycol.">
        <title>101 Dothideomycetes genomes: a test case for predicting lifestyles and emergence of pathogens.</title>
        <authorList>
            <person name="Haridas S."/>
            <person name="Albert R."/>
            <person name="Binder M."/>
            <person name="Bloem J."/>
            <person name="Labutti K."/>
            <person name="Salamov A."/>
            <person name="Andreopoulos B."/>
            <person name="Baker S."/>
            <person name="Barry K."/>
            <person name="Bills G."/>
            <person name="Bluhm B."/>
            <person name="Cannon C."/>
            <person name="Castanera R."/>
            <person name="Culley D."/>
            <person name="Daum C."/>
            <person name="Ezra D."/>
            <person name="Gonzalez J."/>
            <person name="Henrissat B."/>
            <person name="Kuo A."/>
            <person name="Liang C."/>
            <person name="Lipzen A."/>
            <person name="Lutzoni F."/>
            <person name="Magnuson J."/>
            <person name="Mondo S."/>
            <person name="Nolan M."/>
            <person name="Ohm R."/>
            <person name="Pangilinan J."/>
            <person name="Park H.-J."/>
            <person name="Ramirez L."/>
            <person name="Alfaro M."/>
            <person name="Sun H."/>
            <person name="Tritt A."/>
            <person name="Yoshinaga Y."/>
            <person name="Zwiers L.-H."/>
            <person name="Turgeon B."/>
            <person name="Goodwin S."/>
            <person name="Spatafora J."/>
            <person name="Crous P."/>
            <person name="Grigoriev I."/>
        </authorList>
    </citation>
    <scope>NUCLEOTIDE SEQUENCE</scope>
    <source>
        <strain evidence="2">CBS 116435</strain>
    </source>
</reference>
<keyword evidence="3" id="KW-1185">Reference proteome</keyword>
<feature type="domain" description="DUF7770" evidence="1">
    <location>
        <begin position="24"/>
        <end position="178"/>
    </location>
</feature>
<accession>A0A9P4QD56</accession>
<name>A0A9P4QD56_9PEZI</name>
<protein>
    <recommendedName>
        <fullName evidence="1">DUF7770 domain-containing protein</fullName>
    </recommendedName>
</protein>
<gene>
    <name evidence="2" type="ORF">K431DRAFT_311416</name>
</gene>
<dbReference type="Pfam" id="PF24968">
    <property type="entry name" value="DUF7770"/>
    <property type="match status" value="1"/>
</dbReference>
<proteinExistence type="predicted"/>
<organism evidence="2 3">
    <name type="scientific">Polychaeton citri CBS 116435</name>
    <dbReference type="NCBI Taxonomy" id="1314669"/>
    <lineage>
        <taxon>Eukaryota</taxon>
        <taxon>Fungi</taxon>
        <taxon>Dikarya</taxon>
        <taxon>Ascomycota</taxon>
        <taxon>Pezizomycotina</taxon>
        <taxon>Dothideomycetes</taxon>
        <taxon>Dothideomycetidae</taxon>
        <taxon>Capnodiales</taxon>
        <taxon>Capnodiaceae</taxon>
        <taxon>Polychaeton</taxon>
    </lineage>
</organism>
<dbReference type="InterPro" id="IPR056672">
    <property type="entry name" value="DUF7770"/>
</dbReference>